<accession>A0A023ZS25</accession>
<feature type="non-terminal residue" evidence="1">
    <location>
        <position position="124"/>
    </location>
</feature>
<proteinExistence type="evidence at transcript level"/>
<evidence type="ECO:0000313" key="1">
    <source>
        <dbReference type="EMBL" id="AHY82417.1"/>
    </source>
</evidence>
<name>A0A023ZS25_SCHMD</name>
<protein>
    <submittedName>
        <fullName evidence="1">Uncharacterized protein</fullName>
    </submittedName>
</protein>
<organism evidence="1">
    <name type="scientific">Schmidtea mediterranea</name>
    <name type="common">Freshwater planarian flatworm</name>
    <dbReference type="NCBI Taxonomy" id="79327"/>
    <lineage>
        <taxon>Eukaryota</taxon>
        <taxon>Metazoa</taxon>
        <taxon>Spiralia</taxon>
        <taxon>Lophotrochozoa</taxon>
        <taxon>Platyhelminthes</taxon>
        <taxon>Rhabditophora</taxon>
        <taxon>Seriata</taxon>
        <taxon>Tricladida</taxon>
        <taxon>Continenticola</taxon>
        <taxon>Geoplanoidea</taxon>
        <taxon>Dugesiidae</taxon>
        <taxon>Schmidtea</taxon>
    </lineage>
</organism>
<reference evidence="1" key="1">
    <citation type="journal article" date="2014" name="Elife">
        <title>Selective amputation of the pharynx identifies a FoxA-dependent regeneration program in planaria.</title>
        <authorList>
            <person name="Adler C.E."/>
            <person name="Seidel C.W."/>
            <person name="McKinney S.A."/>
            <person name="Sanchez Alvarado A."/>
        </authorList>
    </citation>
    <scope>NUCLEOTIDE SEQUENCE</scope>
    <source>
        <strain evidence="1">CIW4</strain>
    </source>
</reference>
<dbReference type="EMBL" id="KJ573367">
    <property type="protein sequence ID" value="AHY82417.1"/>
    <property type="molecule type" value="mRNA"/>
</dbReference>
<sequence>MITKSDLIKLPSNIERNVMEEEGLLLNNVKIIFEEFQSTAKDGSWEYFNRIYGKAYKMSAVSIFQFLMKDTLSIVKRLSNCNREIMGIHCARSILQIDQGLLIEGCSLGYNKMSSLAPRIIENW</sequence>
<dbReference type="AlphaFoldDB" id="A0A023ZS25"/>